<evidence type="ECO:0000256" key="5">
    <source>
        <dbReference type="ARBA" id="ARBA00033464"/>
    </source>
</evidence>
<feature type="region of interest" description="Disordered" evidence="6">
    <location>
        <begin position="91"/>
        <end position="112"/>
    </location>
</feature>
<keyword evidence="10" id="KW-1185">Reference proteome</keyword>
<dbReference type="Pfam" id="PF17745">
    <property type="entry name" value="Ydr279_N"/>
    <property type="match status" value="1"/>
</dbReference>
<comment type="subcellular location">
    <subcellularLocation>
        <location evidence="1">Nucleus</location>
    </subcellularLocation>
</comment>
<feature type="domain" description="Rnh202 triple barrel" evidence="8">
    <location>
        <begin position="38"/>
        <end position="131"/>
    </location>
</feature>
<protein>
    <recommendedName>
        <fullName evidence="2">Ribonuclease H2 subunit B</fullName>
    </recommendedName>
    <alternativeName>
        <fullName evidence="5">Ribonuclease HI subunit B</fullName>
    </alternativeName>
</protein>
<dbReference type="AlphaFoldDB" id="A0A6A5QZ99"/>
<dbReference type="CDD" id="cd09270">
    <property type="entry name" value="RNase_H2-B"/>
    <property type="match status" value="1"/>
</dbReference>
<evidence type="ECO:0000313" key="10">
    <source>
        <dbReference type="Proteomes" id="UP000800096"/>
    </source>
</evidence>
<dbReference type="GO" id="GO:0032299">
    <property type="term" value="C:ribonuclease H2 complex"/>
    <property type="evidence" value="ECO:0007669"/>
    <property type="project" value="InterPro"/>
</dbReference>
<dbReference type="Pfam" id="PF09468">
    <property type="entry name" value="RNase_H2-Ydr279"/>
    <property type="match status" value="1"/>
</dbReference>
<dbReference type="Gene3D" id="1.10.20.120">
    <property type="match status" value="1"/>
</dbReference>
<feature type="compositionally biased region" description="Basic and acidic residues" evidence="6">
    <location>
        <begin position="352"/>
        <end position="384"/>
    </location>
</feature>
<keyword evidence="3" id="KW-0539">Nucleus</keyword>
<feature type="region of interest" description="Disordered" evidence="6">
    <location>
        <begin position="346"/>
        <end position="384"/>
    </location>
</feature>
<gene>
    <name evidence="9" type="ORF">BDU57DRAFT_534492</name>
</gene>
<name>A0A6A5QZ99_AMPQU</name>
<dbReference type="InterPro" id="IPR041195">
    <property type="entry name" value="Rnh202_N"/>
</dbReference>
<feature type="compositionally biased region" description="Polar residues" evidence="6">
    <location>
        <begin position="247"/>
        <end position="262"/>
    </location>
</feature>
<feature type="compositionally biased region" description="Acidic residues" evidence="6">
    <location>
        <begin position="93"/>
        <end position="108"/>
    </location>
</feature>
<feature type="region of interest" description="Disordered" evidence="6">
    <location>
        <begin position="1"/>
        <end position="38"/>
    </location>
</feature>
<evidence type="ECO:0000256" key="6">
    <source>
        <dbReference type="SAM" id="MobiDB-lite"/>
    </source>
</evidence>
<sequence length="402" mass="44224">MARATRSKPKAKEATPEPPVSTAKPLPTPAPNPPKLFVLPKDTSPDARIVTLDNPATATPSRYLFCPTRGFYEFTRVAAPKSECRSWLLTSAEQEEEEEGEGEEEVNGDEERIGTGYVTKSADMFIATPIDILFLLLPVLAPKSAKDAKQHFLALDDYTDSLAAGNRHWKVLLAQHPSLARMIEQRVRAVCDSVDAAGETMYRLNAEKVAALLLKKAERMVAHGLPKSLEEKFIKTALEVPIMSVATDETSPSPSTLDTATTPPDEKQDATITPPLATPPQITHLLRLRTCLTYLSTTYLPPALLPRLPTPTFPALTTHLAALATLKQTASALRSLSDNMSRKRAVAEDDDRIAARDAKKRKKEDDDRKKKAEGRGVKMLKKADTSGMKKMSAFFVKVDRKK</sequence>
<dbReference type="PANTHER" id="PTHR13383">
    <property type="entry name" value="RIBONUCLEASE H2 SUBUNIT B"/>
    <property type="match status" value="1"/>
</dbReference>
<dbReference type="Proteomes" id="UP000800096">
    <property type="component" value="Unassembled WGS sequence"/>
</dbReference>
<evidence type="ECO:0000313" key="9">
    <source>
        <dbReference type="EMBL" id="KAF1920742.1"/>
    </source>
</evidence>
<dbReference type="GO" id="GO:0006401">
    <property type="term" value="P:RNA catabolic process"/>
    <property type="evidence" value="ECO:0007669"/>
    <property type="project" value="TreeGrafter"/>
</dbReference>
<dbReference type="GO" id="GO:0005654">
    <property type="term" value="C:nucleoplasm"/>
    <property type="evidence" value="ECO:0007669"/>
    <property type="project" value="TreeGrafter"/>
</dbReference>
<feature type="region of interest" description="Disordered" evidence="6">
    <location>
        <begin position="245"/>
        <end position="278"/>
    </location>
</feature>
<organism evidence="9 10">
    <name type="scientific">Ampelomyces quisqualis</name>
    <name type="common">Powdery mildew agent</name>
    <dbReference type="NCBI Taxonomy" id="50730"/>
    <lineage>
        <taxon>Eukaryota</taxon>
        <taxon>Fungi</taxon>
        <taxon>Dikarya</taxon>
        <taxon>Ascomycota</taxon>
        <taxon>Pezizomycotina</taxon>
        <taxon>Dothideomycetes</taxon>
        <taxon>Pleosporomycetidae</taxon>
        <taxon>Pleosporales</taxon>
        <taxon>Pleosporineae</taxon>
        <taxon>Phaeosphaeriaceae</taxon>
        <taxon>Ampelomyces</taxon>
    </lineage>
</organism>
<comment type="function">
    <text evidence="4">Non catalytic subunit of RNase H2, an endonuclease that specifically degrades the RNA of RNA:DNA hybrids. Participates in DNA replication, possibly by mediating the removal of lagging-strand Okazaki fragment RNA primers during DNA replication. Mediates the excision of single ribonucleotides from DNA:RNA duplexes.</text>
</comment>
<evidence type="ECO:0000256" key="1">
    <source>
        <dbReference type="ARBA" id="ARBA00004123"/>
    </source>
</evidence>
<evidence type="ECO:0000256" key="3">
    <source>
        <dbReference type="ARBA" id="ARBA00023242"/>
    </source>
</evidence>
<evidence type="ECO:0000259" key="8">
    <source>
        <dbReference type="Pfam" id="PF17745"/>
    </source>
</evidence>
<dbReference type="EMBL" id="ML979132">
    <property type="protein sequence ID" value="KAF1920742.1"/>
    <property type="molecule type" value="Genomic_DNA"/>
</dbReference>
<reference evidence="9" key="1">
    <citation type="journal article" date="2020" name="Stud. Mycol.">
        <title>101 Dothideomycetes genomes: a test case for predicting lifestyles and emergence of pathogens.</title>
        <authorList>
            <person name="Haridas S."/>
            <person name="Albert R."/>
            <person name="Binder M."/>
            <person name="Bloem J."/>
            <person name="Labutti K."/>
            <person name="Salamov A."/>
            <person name="Andreopoulos B."/>
            <person name="Baker S."/>
            <person name="Barry K."/>
            <person name="Bills G."/>
            <person name="Bluhm B."/>
            <person name="Cannon C."/>
            <person name="Castanera R."/>
            <person name="Culley D."/>
            <person name="Daum C."/>
            <person name="Ezra D."/>
            <person name="Gonzalez J."/>
            <person name="Henrissat B."/>
            <person name="Kuo A."/>
            <person name="Liang C."/>
            <person name="Lipzen A."/>
            <person name="Lutzoni F."/>
            <person name="Magnuson J."/>
            <person name="Mondo S."/>
            <person name="Nolan M."/>
            <person name="Ohm R."/>
            <person name="Pangilinan J."/>
            <person name="Park H.-J."/>
            <person name="Ramirez L."/>
            <person name="Alfaro M."/>
            <person name="Sun H."/>
            <person name="Tritt A."/>
            <person name="Yoshinaga Y."/>
            <person name="Zwiers L.-H."/>
            <person name="Turgeon B."/>
            <person name="Goodwin S."/>
            <person name="Spatafora J."/>
            <person name="Crous P."/>
            <person name="Grigoriev I."/>
        </authorList>
    </citation>
    <scope>NUCLEOTIDE SEQUENCE</scope>
    <source>
        <strain evidence="9">HMLAC05119</strain>
    </source>
</reference>
<dbReference type="InterPro" id="IPR019024">
    <property type="entry name" value="RNase_H2_suB_wHTH"/>
</dbReference>
<dbReference type="OrthoDB" id="29098at2759"/>
<evidence type="ECO:0000256" key="4">
    <source>
        <dbReference type="ARBA" id="ARBA00024778"/>
    </source>
</evidence>
<accession>A0A6A5QZ99</accession>
<evidence type="ECO:0000259" key="7">
    <source>
        <dbReference type="Pfam" id="PF09468"/>
    </source>
</evidence>
<feature type="domain" description="Ribonuclease H2 subunit B wHTH" evidence="7">
    <location>
        <begin position="134"/>
        <end position="307"/>
    </location>
</feature>
<proteinExistence type="predicted"/>
<dbReference type="PANTHER" id="PTHR13383:SF11">
    <property type="entry name" value="RIBONUCLEASE H2 SUBUNIT B"/>
    <property type="match status" value="1"/>
</dbReference>
<dbReference type="InterPro" id="IPR040456">
    <property type="entry name" value="RNase_H2_suB"/>
</dbReference>
<evidence type="ECO:0000256" key="2">
    <source>
        <dbReference type="ARBA" id="ARBA00019062"/>
    </source>
</evidence>